<protein>
    <submittedName>
        <fullName evidence="1">Uncharacterized protein</fullName>
    </submittedName>
</protein>
<sequence>MTFVMLGGQLMRGPVIGNDRTSMSAFGNALIEVRFSYWCGSGWPNV</sequence>
<keyword evidence="2" id="KW-1185">Reference proteome</keyword>
<accession>A0A1G7KM83</accession>
<dbReference type="AlphaFoldDB" id="A0A1G7KM83"/>
<proteinExistence type="predicted"/>
<evidence type="ECO:0000313" key="2">
    <source>
        <dbReference type="Proteomes" id="UP000182427"/>
    </source>
</evidence>
<dbReference type="EMBL" id="LT629690">
    <property type="protein sequence ID" value="SDF38368.1"/>
    <property type="molecule type" value="Genomic_DNA"/>
</dbReference>
<name>A0A1G7KM83_9BACT</name>
<reference evidence="1 2" key="1">
    <citation type="submission" date="2016-10" db="EMBL/GenBank/DDBJ databases">
        <authorList>
            <person name="de Groot N.N."/>
        </authorList>
    </citation>
    <scope>NUCLEOTIDE SEQUENCE [LARGE SCALE GENOMIC DNA]</scope>
    <source>
        <strain evidence="1 2">GAS232</strain>
    </source>
</reference>
<organism evidence="1 2">
    <name type="scientific">Terriglobus roseus</name>
    <dbReference type="NCBI Taxonomy" id="392734"/>
    <lineage>
        <taxon>Bacteria</taxon>
        <taxon>Pseudomonadati</taxon>
        <taxon>Acidobacteriota</taxon>
        <taxon>Terriglobia</taxon>
        <taxon>Terriglobales</taxon>
        <taxon>Acidobacteriaceae</taxon>
        <taxon>Terriglobus</taxon>
    </lineage>
</organism>
<evidence type="ECO:0000313" key="1">
    <source>
        <dbReference type="EMBL" id="SDF38368.1"/>
    </source>
</evidence>
<gene>
    <name evidence="1" type="ORF">SAMN05444167_2241</name>
</gene>
<dbReference type="Proteomes" id="UP000182427">
    <property type="component" value="Chromosome I"/>
</dbReference>